<evidence type="ECO:0000256" key="1">
    <source>
        <dbReference type="SAM" id="MobiDB-lite"/>
    </source>
</evidence>
<feature type="compositionally biased region" description="Gly residues" evidence="1">
    <location>
        <begin position="661"/>
        <end position="670"/>
    </location>
</feature>
<feature type="compositionally biased region" description="Basic residues" evidence="1">
    <location>
        <begin position="108"/>
        <end position="117"/>
    </location>
</feature>
<sequence length="878" mass="93835">MARKGTRNGGHRPTSRDRAGGDSGSVVEQEEQGERVARKEVEMRQDGGSKCGRGARSRDCGPLGEDEAARRIQKAERRRQRGARVSCQQQERNGGKDVIGEDVAARRIQSRVRRWNTKGHEEKHFTLANEPSANERDGFPSSSPEGYAALSLTARSPSPSRRHQQPRSWMSPGKAAATAAAAAAQEAARAAAASVKAAEAAADAAEAAEAAAEAEEESQQSQSNAFRSPPRTNSEPRRHPSPAQSAFWVTDGNERGSADHGHADGSSPKSRTPRPMDDLSTEGEGGRAEERHAGGVRHRGQDGEDHGSSGRGGTEEEMLKRAREQARRHARERRARAMAKEQESKRELQAVQADLVKAEELRERQAMAEKSALEAKRARVMEDMKRRQQRLQRLQEEEGLLRRRGESRNSSPSRSSSADAPWNNGEHGQGAIGGGQMGAEGDDGATAVSLPPLERGGGLGDARARRKPRHVSTFRERILEERRLRKEVDVLKRKEVEEKHTRQADYAAKIRAQARRALAAEQRRARADADLNARRSGGSQSAVDRTPIAIKRPKREGEWGVFSYAPDRPADEPSPKIGQGRPCDGRPAESGFGSTGRVHGRLGTSELVDRMRKERARATDASRARAAAAAARGGGRGGTEHNDGTQDDTGGYGSEPNGTAPAGGDGGDQGRGGHEVEMHPRRPSRGGGAGSSSGRANAARRYQGAQNRPPPPRQNRPAATGRNVHAMYEERLAALERRLAEGGGKRGGGGGIQRGEAAAGGREQDARTGNRGSNAGGNPSGGSGSDGAHAGRTSGGAETRSTREEGEWGAENNPFGYRKLSRGNEGPRSIPSSGVGGERLVNSRRGSEASGGDDVEGLSTMYMGPITHKMAELRAGNG</sequence>
<feature type="compositionally biased region" description="Low complexity" evidence="1">
    <location>
        <begin position="692"/>
        <end position="707"/>
    </location>
</feature>
<evidence type="ECO:0000313" key="2">
    <source>
        <dbReference type="EMBL" id="CBJ33279.1"/>
    </source>
</evidence>
<feature type="compositionally biased region" description="Low complexity" evidence="1">
    <location>
        <begin position="175"/>
        <end position="211"/>
    </location>
</feature>
<name>D7G1N4_ECTSI</name>
<feature type="compositionally biased region" description="Basic residues" evidence="1">
    <location>
        <begin position="1"/>
        <end position="10"/>
    </location>
</feature>
<dbReference type="AlphaFoldDB" id="D7G1N4"/>
<accession>D7G1N4</accession>
<feature type="compositionally biased region" description="Basic and acidic residues" evidence="1">
    <location>
        <begin position="284"/>
        <end position="327"/>
    </location>
</feature>
<organism evidence="2 3">
    <name type="scientific">Ectocarpus siliculosus</name>
    <name type="common">Brown alga</name>
    <name type="synonym">Conferva siliculosa</name>
    <dbReference type="NCBI Taxonomy" id="2880"/>
    <lineage>
        <taxon>Eukaryota</taxon>
        <taxon>Sar</taxon>
        <taxon>Stramenopiles</taxon>
        <taxon>Ochrophyta</taxon>
        <taxon>PX clade</taxon>
        <taxon>Phaeophyceae</taxon>
        <taxon>Ectocarpales</taxon>
        <taxon>Ectocarpaceae</taxon>
        <taxon>Ectocarpus</taxon>
    </lineage>
</organism>
<feature type="region of interest" description="Disordered" evidence="1">
    <location>
        <begin position="364"/>
        <end position="471"/>
    </location>
</feature>
<dbReference type="InParanoid" id="D7G1N4"/>
<protein>
    <submittedName>
        <fullName evidence="2">Uncharacterized protein</fullName>
    </submittedName>
</protein>
<reference evidence="2 3" key="1">
    <citation type="journal article" date="2010" name="Nature">
        <title>The Ectocarpus genome and the independent evolution of multicellularity in brown algae.</title>
        <authorList>
            <person name="Cock J.M."/>
            <person name="Sterck L."/>
            <person name="Rouze P."/>
            <person name="Scornet D."/>
            <person name="Allen A.E."/>
            <person name="Amoutzias G."/>
            <person name="Anthouard V."/>
            <person name="Artiguenave F."/>
            <person name="Aury J.M."/>
            <person name="Badger J.H."/>
            <person name="Beszteri B."/>
            <person name="Billiau K."/>
            <person name="Bonnet E."/>
            <person name="Bothwell J.H."/>
            <person name="Bowler C."/>
            <person name="Boyen C."/>
            <person name="Brownlee C."/>
            <person name="Carrano C.J."/>
            <person name="Charrier B."/>
            <person name="Cho G.Y."/>
            <person name="Coelho S.M."/>
            <person name="Collen J."/>
            <person name="Corre E."/>
            <person name="Da Silva C."/>
            <person name="Delage L."/>
            <person name="Delaroque N."/>
            <person name="Dittami S.M."/>
            <person name="Doulbeau S."/>
            <person name="Elias M."/>
            <person name="Farnham G."/>
            <person name="Gachon C.M."/>
            <person name="Gschloessl B."/>
            <person name="Heesch S."/>
            <person name="Jabbari K."/>
            <person name="Jubin C."/>
            <person name="Kawai H."/>
            <person name="Kimura K."/>
            <person name="Kloareg B."/>
            <person name="Kupper F.C."/>
            <person name="Lang D."/>
            <person name="Le Bail A."/>
            <person name="Leblanc C."/>
            <person name="Lerouge P."/>
            <person name="Lohr M."/>
            <person name="Lopez P.J."/>
            <person name="Martens C."/>
            <person name="Maumus F."/>
            <person name="Michel G."/>
            <person name="Miranda-Saavedra D."/>
            <person name="Morales J."/>
            <person name="Moreau H."/>
            <person name="Motomura T."/>
            <person name="Nagasato C."/>
            <person name="Napoli C.A."/>
            <person name="Nelson D.R."/>
            <person name="Nyvall-Collen P."/>
            <person name="Peters A.F."/>
            <person name="Pommier C."/>
            <person name="Potin P."/>
            <person name="Poulain J."/>
            <person name="Quesneville H."/>
            <person name="Read B."/>
            <person name="Rensing S.A."/>
            <person name="Ritter A."/>
            <person name="Rousvoal S."/>
            <person name="Samanta M."/>
            <person name="Samson G."/>
            <person name="Schroeder D.C."/>
            <person name="Segurens B."/>
            <person name="Strittmatter M."/>
            <person name="Tonon T."/>
            <person name="Tregear J.W."/>
            <person name="Valentin K."/>
            <person name="von Dassow P."/>
            <person name="Yamagishi T."/>
            <person name="Van de Peer Y."/>
            <person name="Wincker P."/>
        </authorList>
    </citation>
    <scope>NUCLEOTIDE SEQUENCE [LARGE SCALE GENOMIC DNA]</scope>
    <source>
        <strain evidence="3">Ec32 / CCAP1310/4</strain>
    </source>
</reference>
<feature type="compositionally biased region" description="Basic and acidic residues" evidence="1">
    <location>
        <begin position="338"/>
        <end position="348"/>
    </location>
</feature>
<feature type="region of interest" description="Disordered" evidence="1">
    <location>
        <begin position="1"/>
        <end position="349"/>
    </location>
</feature>
<dbReference type="Proteomes" id="UP000002630">
    <property type="component" value="Unassembled WGS sequence"/>
</dbReference>
<feature type="compositionally biased region" description="Polar residues" evidence="1">
    <location>
        <begin position="219"/>
        <end position="233"/>
    </location>
</feature>
<feature type="compositionally biased region" description="Low complexity" evidence="1">
    <location>
        <begin position="408"/>
        <end position="417"/>
    </location>
</feature>
<proteinExistence type="predicted"/>
<feature type="compositionally biased region" description="Basic residues" evidence="1">
    <location>
        <begin position="328"/>
        <end position="337"/>
    </location>
</feature>
<feature type="compositionally biased region" description="Basic and acidic residues" evidence="1">
    <location>
        <begin position="671"/>
        <end position="680"/>
    </location>
</feature>
<feature type="compositionally biased region" description="Basic and acidic residues" evidence="1">
    <location>
        <begin position="727"/>
        <end position="744"/>
    </location>
</feature>
<gene>
    <name evidence="2" type="ORF">Esi_0453_0019</name>
</gene>
<dbReference type="EMBL" id="FN649760">
    <property type="protein sequence ID" value="CBJ33279.1"/>
    <property type="molecule type" value="Genomic_DNA"/>
</dbReference>
<dbReference type="OrthoDB" id="10480499at2759"/>
<feature type="compositionally biased region" description="Basic and acidic residues" evidence="1">
    <location>
        <begin position="607"/>
        <end position="623"/>
    </location>
</feature>
<feature type="compositionally biased region" description="Basic and acidic residues" evidence="1">
    <location>
        <begin position="93"/>
        <end position="105"/>
    </location>
</feature>
<evidence type="ECO:0000313" key="3">
    <source>
        <dbReference type="Proteomes" id="UP000002630"/>
    </source>
</evidence>
<feature type="compositionally biased region" description="Basic and acidic residues" evidence="1">
    <location>
        <begin position="393"/>
        <end position="407"/>
    </location>
</feature>
<feature type="region of interest" description="Disordered" evidence="1">
    <location>
        <begin position="526"/>
        <end position="860"/>
    </location>
</feature>
<feature type="compositionally biased region" description="Basic and acidic residues" evidence="1">
    <location>
        <begin position="364"/>
        <end position="386"/>
    </location>
</feature>
<feature type="compositionally biased region" description="Basic and acidic residues" evidence="1">
    <location>
        <begin position="32"/>
        <end position="47"/>
    </location>
</feature>
<feature type="compositionally biased region" description="Gly residues" evidence="1">
    <location>
        <begin position="427"/>
        <end position="438"/>
    </location>
</feature>
<feature type="compositionally biased region" description="Gly residues" evidence="1">
    <location>
        <begin position="774"/>
        <end position="785"/>
    </location>
</feature>
<keyword evidence="3" id="KW-1185">Reference proteome</keyword>
<feature type="compositionally biased region" description="Basic and acidic residues" evidence="1">
    <location>
        <begin position="252"/>
        <end position="263"/>
    </location>
</feature>